<dbReference type="InterPro" id="IPR016161">
    <property type="entry name" value="Ald_DH/histidinol_DH"/>
</dbReference>
<dbReference type="EMBL" id="JAHRHJ020000006">
    <property type="protein sequence ID" value="KAH9312780.1"/>
    <property type="molecule type" value="Genomic_DNA"/>
</dbReference>
<name>A0AA38FZY2_TAXCH</name>
<dbReference type="Gene3D" id="3.40.605.10">
    <property type="entry name" value="Aldehyde Dehydrogenase, Chain A, domain 1"/>
    <property type="match status" value="1"/>
</dbReference>
<protein>
    <recommendedName>
        <fullName evidence="4">Aldehyde dehydrogenase family protein</fullName>
    </recommendedName>
</protein>
<dbReference type="InterPro" id="IPR050740">
    <property type="entry name" value="Aldehyde_DH_Superfamily"/>
</dbReference>
<dbReference type="InterPro" id="IPR016162">
    <property type="entry name" value="Ald_DH_N"/>
</dbReference>
<evidence type="ECO:0000313" key="2">
    <source>
        <dbReference type="EMBL" id="KAH9312780.1"/>
    </source>
</evidence>
<reference evidence="2 3" key="1">
    <citation type="journal article" date="2021" name="Nat. Plants">
        <title>The Taxus genome provides insights into paclitaxel biosynthesis.</title>
        <authorList>
            <person name="Xiong X."/>
            <person name="Gou J."/>
            <person name="Liao Q."/>
            <person name="Li Y."/>
            <person name="Zhou Q."/>
            <person name="Bi G."/>
            <person name="Li C."/>
            <person name="Du R."/>
            <person name="Wang X."/>
            <person name="Sun T."/>
            <person name="Guo L."/>
            <person name="Liang H."/>
            <person name="Lu P."/>
            <person name="Wu Y."/>
            <person name="Zhang Z."/>
            <person name="Ro D.K."/>
            <person name="Shang Y."/>
            <person name="Huang S."/>
            <person name="Yan J."/>
        </authorList>
    </citation>
    <scope>NUCLEOTIDE SEQUENCE [LARGE SCALE GENOMIC DNA]</scope>
    <source>
        <strain evidence="2">Ta-2019</strain>
    </source>
</reference>
<evidence type="ECO:0000256" key="1">
    <source>
        <dbReference type="ARBA" id="ARBA00023002"/>
    </source>
</evidence>
<proteinExistence type="predicted"/>
<organism evidence="2 3">
    <name type="scientific">Taxus chinensis</name>
    <name type="common">Chinese yew</name>
    <name type="synonym">Taxus wallichiana var. chinensis</name>
    <dbReference type="NCBI Taxonomy" id="29808"/>
    <lineage>
        <taxon>Eukaryota</taxon>
        <taxon>Viridiplantae</taxon>
        <taxon>Streptophyta</taxon>
        <taxon>Embryophyta</taxon>
        <taxon>Tracheophyta</taxon>
        <taxon>Spermatophyta</taxon>
        <taxon>Pinopsida</taxon>
        <taxon>Pinidae</taxon>
        <taxon>Conifers II</taxon>
        <taxon>Cupressales</taxon>
        <taxon>Taxaceae</taxon>
        <taxon>Taxus</taxon>
    </lineage>
</organism>
<evidence type="ECO:0000313" key="3">
    <source>
        <dbReference type="Proteomes" id="UP000824469"/>
    </source>
</evidence>
<feature type="non-terminal residue" evidence="2">
    <location>
        <position position="69"/>
    </location>
</feature>
<comment type="caution">
    <text evidence="2">The sequence shown here is derived from an EMBL/GenBank/DDBJ whole genome shotgun (WGS) entry which is preliminary data.</text>
</comment>
<dbReference type="GO" id="GO:0004777">
    <property type="term" value="F:succinate-semialdehyde dehydrogenase (NAD+) activity"/>
    <property type="evidence" value="ECO:0007669"/>
    <property type="project" value="TreeGrafter"/>
</dbReference>
<sequence>MSSEAVLGRLKEKGLLRSQALIAGKWVDARDGNTFPVYNPATQELLANAAYMGGNETKDAIASANNAFY</sequence>
<evidence type="ECO:0008006" key="4">
    <source>
        <dbReference type="Google" id="ProtNLM"/>
    </source>
</evidence>
<dbReference type="PANTHER" id="PTHR43353:SF5">
    <property type="entry name" value="SUCCINATE-SEMIALDEHYDE DEHYDROGENASE, MITOCHONDRIAL"/>
    <property type="match status" value="1"/>
</dbReference>
<dbReference type="SUPFAM" id="SSF53720">
    <property type="entry name" value="ALDH-like"/>
    <property type="match status" value="1"/>
</dbReference>
<keyword evidence="1" id="KW-0560">Oxidoreductase</keyword>
<dbReference type="PANTHER" id="PTHR43353">
    <property type="entry name" value="SUCCINATE-SEMIALDEHYDE DEHYDROGENASE, MITOCHONDRIAL"/>
    <property type="match status" value="1"/>
</dbReference>
<accession>A0AA38FZY2</accession>
<keyword evidence="3" id="KW-1185">Reference proteome</keyword>
<gene>
    <name evidence="2" type="ORF">KI387_027815</name>
</gene>
<dbReference type="Proteomes" id="UP000824469">
    <property type="component" value="Unassembled WGS sequence"/>
</dbReference>
<dbReference type="AlphaFoldDB" id="A0AA38FZY2"/>
<dbReference type="GO" id="GO:0009450">
    <property type="term" value="P:gamma-aminobutyric acid catabolic process"/>
    <property type="evidence" value="ECO:0007669"/>
    <property type="project" value="TreeGrafter"/>
</dbReference>